<gene>
    <name evidence="1" type="primary">pspA_26</name>
    <name evidence="1" type="ORF">SDC9_130791</name>
</gene>
<dbReference type="InterPro" id="IPR029033">
    <property type="entry name" value="His_PPase_superfam"/>
</dbReference>
<dbReference type="SUPFAM" id="SSF53254">
    <property type="entry name" value="Phosphoglycerate mutase-like"/>
    <property type="match status" value="1"/>
</dbReference>
<dbReference type="GO" id="GO:0043755">
    <property type="term" value="F:alpha-ribazole phosphatase activity"/>
    <property type="evidence" value="ECO:0007669"/>
    <property type="project" value="InterPro"/>
</dbReference>
<dbReference type="Gene3D" id="3.40.50.1240">
    <property type="entry name" value="Phosphoglycerate mutase-like"/>
    <property type="match status" value="1"/>
</dbReference>
<dbReference type="CDD" id="cd07067">
    <property type="entry name" value="HP_PGM_like"/>
    <property type="match status" value="1"/>
</dbReference>
<name>A0A645D512_9ZZZZ</name>
<evidence type="ECO:0000313" key="1">
    <source>
        <dbReference type="EMBL" id="MPM83722.1"/>
    </source>
</evidence>
<reference evidence="1" key="1">
    <citation type="submission" date="2019-08" db="EMBL/GenBank/DDBJ databases">
        <authorList>
            <person name="Kucharzyk K."/>
            <person name="Murdoch R.W."/>
            <person name="Higgins S."/>
            <person name="Loffler F."/>
        </authorList>
    </citation>
    <scope>NUCLEOTIDE SEQUENCE</scope>
</reference>
<dbReference type="InterPro" id="IPR017578">
    <property type="entry name" value="Ribazole_CobC"/>
</dbReference>
<dbReference type="InterPro" id="IPR050275">
    <property type="entry name" value="PGM_Phosphatase"/>
</dbReference>
<dbReference type="Pfam" id="PF00300">
    <property type="entry name" value="His_Phos_1"/>
    <property type="match status" value="1"/>
</dbReference>
<dbReference type="PANTHER" id="PTHR48100">
    <property type="entry name" value="BROAD-SPECIFICITY PHOSPHATASE YOR283W-RELATED"/>
    <property type="match status" value="1"/>
</dbReference>
<dbReference type="SMART" id="SM00855">
    <property type="entry name" value="PGAM"/>
    <property type="match status" value="1"/>
</dbReference>
<comment type="caution">
    <text evidence="1">The sequence shown here is derived from an EMBL/GenBank/DDBJ whole genome shotgun (WGS) entry which is preliminary data.</text>
</comment>
<proteinExistence type="predicted"/>
<organism evidence="1">
    <name type="scientific">bioreactor metagenome</name>
    <dbReference type="NCBI Taxonomy" id="1076179"/>
    <lineage>
        <taxon>unclassified sequences</taxon>
        <taxon>metagenomes</taxon>
        <taxon>ecological metagenomes</taxon>
    </lineage>
</organism>
<dbReference type="GO" id="GO:0009236">
    <property type="term" value="P:cobalamin biosynthetic process"/>
    <property type="evidence" value="ECO:0007669"/>
    <property type="project" value="InterPro"/>
</dbReference>
<sequence length="217" mass="24858">MVLKQILFIRHGQTDWNNEMRYQGQSDVPLNAEGLEQADRLSLRLCSCFQADLIITSPLCRAHRTAEIIAMRQKKDQILVREDLKEIGFGKWEGLTVSEVKKRFPDEHDQWRKDPSTVIPGDGESFEAVRLRVASVLEEILQRDEEQIMVVAHGGAIRTALVDLLKVNSSLVWHMRLDNCSISSVHVFQSTIMLAFLNDATHLYVPKEFIRYIPLSS</sequence>
<accession>A0A645D512</accession>
<dbReference type="EC" id="3.1.3.3" evidence="1"/>
<protein>
    <submittedName>
        <fullName evidence="1">Phosphoserine phosphatase 1</fullName>
        <ecNumber evidence="1">3.1.3.3</ecNumber>
    </submittedName>
</protein>
<dbReference type="InterPro" id="IPR013078">
    <property type="entry name" value="His_Pase_superF_clade-1"/>
</dbReference>
<dbReference type="EMBL" id="VSSQ01032458">
    <property type="protein sequence ID" value="MPM83722.1"/>
    <property type="molecule type" value="Genomic_DNA"/>
</dbReference>
<dbReference type="AlphaFoldDB" id="A0A645D512"/>
<dbReference type="NCBIfam" id="TIGR03162">
    <property type="entry name" value="ribazole_cobC"/>
    <property type="match status" value="1"/>
</dbReference>
<keyword evidence="1" id="KW-0378">Hydrolase</keyword>